<evidence type="ECO:0000313" key="3">
    <source>
        <dbReference type="Proteomes" id="UP001390339"/>
    </source>
</evidence>
<gene>
    <name evidence="2" type="ORF">PGQ11_008952</name>
</gene>
<comment type="caution">
    <text evidence="2">The sequence shown here is derived from an EMBL/GenBank/DDBJ whole genome shotgun (WGS) entry which is preliminary data.</text>
</comment>
<feature type="region of interest" description="Disordered" evidence="1">
    <location>
        <begin position="755"/>
        <end position="813"/>
    </location>
</feature>
<name>A0ABR2IGK6_9PEZI</name>
<feature type="region of interest" description="Disordered" evidence="1">
    <location>
        <begin position="108"/>
        <end position="163"/>
    </location>
</feature>
<feature type="compositionally biased region" description="Basic and acidic residues" evidence="1">
    <location>
        <begin position="366"/>
        <end position="375"/>
    </location>
</feature>
<evidence type="ECO:0000313" key="2">
    <source>
        <dbReference type="EMBL" id="KAK8862717.1"/>
    </source>
</evidence>
<reference evidence="2 3" key="1">
    <citation type="journal article" date="2024" name="IMA Fungus">
        <title>Apiospora arundinis, a panoply of carbohydrate-active enzymes and secondary metabolites.</title>
        <authorList>
            <person name="Sorensen T."/>
            <person name="Petersen C."/>
            <person name="Muurmann A.T."/>
            <person name="Christiansen J.V."/>
            <person name="Brundto M.L."/>
            <person name="Overgaard C.K."/>
            <person name="Boysen A.T."/>
            <person name="Wollenberg R.D."/>
            <person name="Larsen T.O."/>
            <person name="Sorensen J.L."/>
            <person name="Nielsen K.L."/>
            <person name="Sondergaard T.E."/>
        </authorList>
    </citation>
    <scope>NUCLEOTIDE SEQUENCE [LARGE SCALE GENOMIC DNA]</scope>
    <source>
        <strain evidence="2 3">AAU 773</strain>
    </source>
</reference>
<evidence type="ECO:0000256" key="1">
    <source>
        <dbReference type="SAM" id="MobiDB-lite"/>
    </source>
</evidence>
<organism evidence="2 3">
    <name type="scientific">Apiospora arundinis</name>
    <dbReference type="NCBI Taxonomy" id="335852"/>
    <lineage>
        <taxon>Eukaryota</taxon>
        <taxon>Fungi</taxon>
        <taxon>Dikarya</taxon>
        <taxon>Ascomycota</taxon>
        <taxon>Pezizomycotina</taxon>
        <taxon>Sordariomycetes</taxon>
        <taxon>Xylariomycetidae</taxon>
        <taxon>Amphisphaeriales</taxon>
        <taxon>Apiosporaceae</taxon>
        <taxon>Apiospora</taxon>
    </lineage>
</organism>
<dbReference type="EMBL" id="JAPCWZ010000005">
    <property type="protein sequence ID" value="KAK8862717.1"/>
    <property type="molecule type" value="Genomic_DNA"/>
</dbReference>
<feature type="compositionally biased region" description="Basic and acidic residues" evidence="1">
    <location>
        <begin position="796"/>
        <end position="813"/>
    </location>
</feature>
<protein>
    <submittedName>
        <fullName evidence="2">Uncharacterized protein</fullName>
    </submittedName>
</protein>
<sequence>MSGYRSYGQQGPPPRTALRRSPFLMDDEDEEEYDHPSYLGHENTTAFMSSYQQSNEDLLRRRSVPISPGNRLYPNQSSYENYEHYEDMDHYESESTIAAEGHHYSNCILPPPATSAHFSAQEDDGDNRFNNTSPSPPATSIESSDSVQAPRRQSKNGRSTRSSISTFVAESLRRASQAVDTIVKSNFGTKAAEYWSFLTEDWLRGLIFSATATVVIAGSMYYADLHPDDEVGYAAFVRELGRLPEHLAHAFRQGQRLAALKAQAKFNITEYLDYGGGFAPAFERGPWRIYGELLRDVEMETWFDEVRAVDDVVSALWAGLPAISGVVVPGTEGNSGQTNGNAGGVVHQPLPITVTVTFPGSGGGKVLKEHTARKSDKTKKNKKKKGEKDGGDNEEDENTKAVMRRLKIRSAIDIRSTMRKRAEAYFENFLAGRAVVIGQALEDARRFSELVESHVVSEEGSPSSTKKVGPAFYSDVAAKFGPSVSSAKKAQKNKDEFPEVNVFNRTNYILSYAGLHLTDRLLETHQSLYAAARPEPADLPDDLKGKTSSIFGASEPNTLGALAALRRARDVEMDILQDLVAQSAYGPIIADPALLPLSASSSSAAINRLIDKLEGLERILQSVGRNLAWANERFASQVTAERGKQFRPKPPAGSVTGTSADMDELEHADEIDMVRYVPLVWSQSAAELVESWGRVLDGTADARGWAVEHERELARKRRGEDGSDATKGSAVRRWRVGNCAGASCYGDILANSPAAIGGGGRGEEKKKKKSKGWFWQKSEEEKTERQWQTPLSGSADQEKVEKGDNKENTPERRATREKLCCGYSMHNEWADILMYGDKQFTYQDLYSGHQEGALV</sequence>
<feature type="region of interest" description="Disordered" evidence="1">
    <location>
        <begin position="1"/>
        <end position="35"/>
    </location>
</feature>
<feature type="compositionally biased region" description="Basic residues" evidence="1">
    <location>
        <begin position="376"/>
        <end position="385"/>
    </location>
</feature>
<feature type="region of interest" description="Disordered" evidence="1">
    <location>
        <begin position="640"/>
        <end position="659"/>
    </location>
</feature>
<proteinExistence type="predicted"/>
<keyword evidence="3" id="KW-1185">Reference proteome</keyword>
<dbReference type="Proteomes" id="UP001390339">
    <property type="component" value="Unassembled WGS sequence"/>
</dbReference>
<feature type="compositionally biased region" description="Polar residues" evidence="1">
    <location>
        <begin position="128"/>
        <end position="147"/>
    </location>
</feature>
<accession>A0ABR2IGK6</accession>
<feature type="region of interest" description="Disordered" evidence="1">
    <location>
        <begin position="361"/>
        <end position="399"/>
    </location>
</feature>
<feature type="compositionally biased region" description="Polar residues" evidence="1">
    <location>
        <begin position="786"/>
        <end position="795"/>
    </location>
</feature>